<feature type="domain" description="Protein kinase" evidence="1">
    <location>
        <begin position="9"/>
        <end position="256"/>
    </location>
</feature>
<dbReference type="Pfam" id="PF08668">
    <property type="entry name" value="HDOD"/>
    <property type="match status" value="1"/>
</dbReference>
<keyword evidence="3" id="KW-0418">Kinase</keyword>
<dbReference type="EMBL" id="LAQT01000001">
    <property type="protein sequence ID" value="KPC55292.1"/>
    <property type="molecule type" value="Genomic_DNA"/>
</dbReference>
<dbReference type="PANTHER" id="PTHR24348">
    <property type="entry name" value="SERINE/THREONINE-PROTEIN KINASE UNC-51-RELATED"/>
    <property type="match status" value="1"/>
</dbReference>
<keyword evidence="3" id="KW-0808">Transferase</keyword>
<dbReference type="InterPro" id="IPR013976">
    <property type="entry name" value="HDOD"/>
</dbReference>
<dbReference type="Gene3D" id="3.30.450.40">
    <property type="match status" value="1"/>
</dbReference>
<dbReference type="STRING" id="857265.WG78_01500"/>
<dbReference type="Proteomes" id="UP000037939">
    <property type="component" value="Unassembled WGS sequence"/>
</dbReference>
<reference evidence="3 4" key="1">
    <citation type="submission" date="2015-07" db="EMBL/GenBank/DDBJ databases">
        <title>Draft genome sequence of the Amantichitinum ursilacus IGB-41, a new chitin-degrading bacterium.</title>
        <authorList>
            <person name="Kirstahler P."/>
            <person name="Guenther M."/>
            <person name="Grumaz C."/>
            <person name="Rupp S."/>
            <person name="Zibek S."/>
            <person name="Sohn K."/>
        </authorList>
    </citation>
    <scope>NUCLEOTIDE SEQUENCE [LARGE SCALE GENOMIC DNA]</scope>
    <source>
        <strain evidence="3 4">IGB-41</strain>
    </source>
</reference>
<dbReference type="GO" id="GO:0004674">
    <property type="term" value="F:protein serine/threonine kinase activity"/>
    <property type="evidence" value="ECO:0007669"/>
    <property type="project" value="UniProtKB-EC"/>
</dbReference>
<evidence type="ECO:0000313" key="4">
    <source>
        <dbReference type="Proteomes" id="UP000037939"/>
    </source>
</evidence>
<gene>
    <name evidence="3" type="primary">pknB</name>
    <name evidence="3" type="ORF">WG78_01500</name>
</gene>
<sequence>MPTLLQNRFQLQKLLGEGAQGKVWLAHDQRLDRQVAVKQVRASSYNAAQTKLASRLQHAHVVALHDAFDAEGEHWLVFEYVQGQTLAAYLKSAGRMTPSQAVDVAIGVLDGLAVAHAQGVIHRDIKPQNIMLDGELRPRIMDFGIAAARGAQASAQGTAAYMAPEVINNLPVDAQADIFAVGMTLYQMLTGQQAVAGESAWAIMYRIATQPIAPPSSIESAIDEKLDHLVMVALFKDPRERFTDAAAMRDALKTWRGEHAAQEGHDDRQSTLDFLLRRMRHTSDFPALSQAISAINKINESDAERLQVLSGVILNDFSLVNKLLRIVNSASYGQFGGTISTISRAIVILGFDTIRNLAITLLLLEHMHNKAQANKLKESVLRAFFGGVLAREIGRKAGARDMEEVMICGMFHHLGKLLTIYYFPEEQQEISRKVEGGAKEDVAVVAVLGLSYDELGIGIAKHWLFPDRIVNAMRPLPDGMPREPNNQNERLRVFANLSARLVPLVGMGANEQQKEMTTLLRQYGGATRLGARELQDVLRSAADVLYSHLSAIGVDARSSVFLRQLAKQNARDLPDGKETAHGDSLEESVLHNDTEQRADIASVLSAGVQDITNTLVSSFNLNDVLRMILETMYRGVGFERVLFCTRDAKKPLMLARFGFGSDTAEIIPQFQLDTTKTGDVFQVALERNLDILIDDIDAPAIAERVPRWYRENIPAATFIIFPLKVGERMIGFFYGDKLEAGSLKFGPNELNMLKTLRNQAILAIRTKQAGG</sequence>
<protein>
    <submittedName>
        <fullName evidence="3">Serine/threonine-protein kinase PknB</fullName>
        <ecNumber evidence="3">2.7.11.1</ecNumber>
    </submittedName>
</protein>
<evidence type="ECO:0000259" key="2">
    <source>
        <dbReference type="PROSITE" id="PS51833"/>
    </source>
</evidence>
<dbReference type="GO" id="GO:0005524">
    <property type="term" value="F:ATP binding"/>
    <property type="evidence" value="ECO:0007669"/>
    <property type="project" value="InterPro"/>
</dbReference>
<dbReference type="EC" id="2.7.11.1" evidence="3"/>
<accession>A0A0N1JTR1</accession>
<evidence type="ECO:0000313" key="3">
    <source>
        <dbReference type="EMBL" id="KPC55292.1"/>
    </source>
</evidence>
<dbReference type="GO" id="GO:0005737">
    <property type="term" value="C:cytoplasm"/>
    <property type="evidence" value="ECO:0007669"/>
    <property type="project" value="TreeGrafter"/>
</dbReference>
<dbReference type="PROSITE" id="PS00108">
    <property type="entry name" value="PROTEIN_KINASE_ST"/>
    <property type="match status" value="1"/>
</dbReference>
<dbReference type="OrthoDB" id="9801841at2"/>
<dbReference type="PROSITE" id="PS51833">
    <property type="entry name" value="HDOD"/>
    <property type="match status" value="1"/>
</dbReference>
<dbReference type="InterPro" id="IPR045269">
    <property type="entry name" value="Atg1-like"/>
</dbReference>
<dbReference type="SUPFAM" id="SSF109604">
    <property type="entry name" value="HD-domain/PDEase-like"/>
    <property type="match status" value="1"/>
</dbReference>
<dbReference type="PROSITE" id="PS50011">
    <property type="entry name" value="PROTEIN_KINASE_DOM"/>
    <property type="match status" value="1"/>
</dbReference>
<feature type="domain" description="HDOD" evidence="2">
    <location>
        <begin position="285"/>
        <end position="479"/>
    </location>
</feature>
<dbReference type="PANTHER" id="PTHR24348:SF68">
    <property type="entry name" value="SERINE_THREONINE-PROTEIN KINASE ATG1C"/>
    <property type="match status" value="1"/>
</dbReference>
<proteinExistence type="predicted"/>
<dbReference type="InterPro" id="IPR000719">
    <property type="entry name" value="Prot_kinase_dom"/>
</dbReference>
<dbReference type="Pfam" id="PF00069">
    <property type="entry name" value="Pkinase"/>
    <property type="match status" value="1"/>
</dbReference>
<dbReference type="InterPro" id="IPR008271">
    <property type="entry name" value="Ser/Thr_kinase_AS"/>
</dbReference>
<dbReference type="Gene3D" id="1.10.510.10">
    <property type="entry name" value="Transferase(Phosphotransferase) domain 1"/>
    <property type="match status" value="1"/>
</dbReference>
<dbReference type="InterPro" id="IPR011009">
    <property type="entry name" value="Kinase-like_dom_sf"/>
</dbReference>
<dbReference type="SMART" id="SM00220">
    <property type="entry name" value="S_TKc"/>
    <property type="match status" value="1"/>
</dbReference>
<comment type="caution">
    <text evidence="3">The sequence shown here is derived from an EMBL/GenBank/DDBJ whole genome shotgun (WGS) entry which is preliminary data.</text>
</comment>
<evidence type="ECO:0000259" key="1">
    <source>
        <dbReference type="PROSITE" id="PS50011"/>
    </source>
</evidence>
<dbReference type="PATRIC" id="fig|857265.3.peg.315"/>
<name>A0A0N1JTR1_9NEIS</name>
<dbReference type="SUPFAM" id="SSF55781">
    <property type="entry name" value="GAF domain-like"/>
    <property type="match status" value="1"/>
</dbReference>
<keyword evidence="4" id="KW-1185">Reference proteome</keyword>
<organism evidence="3 4">
    <name type="scientific">Amantichitinum ursilacus</name>
    <dbReference type="NCBI Taxonomy" id="857265"/>
    <lineage>
        <taxon>Bacteria</taxon>
        <taxon>Pseudomonadati</taxon>
        <taxon>Pseudomonadota</taxon>
        <taxon>Betaproteobacteria</taxon>
        <taxon>Neisseriales</taxon>
        <taxon>Chitinibacteraceae</taxon>
        <taxon>Amantichitinum</taxon>
    </lineage>
</organism>
<dbReference type="SUPFAM" id="SSF56112">
    <property type="entry name" value="Protein kinase-like (PK-like)"/>
    <property type="match status" value="1"/>
</dbReference>
<dbReference type="InterPro" id="IPR029016">
    <property type="entry name" value="GAF-like_dom_sf"/>
</dbReference>
<dbReference type="Gene3D" id="1.10.3210.10">
    <property type="entry name" value="Hypothetical protein af1432"/>
    <property type="match status" value="1"/>
</dbReference>
<dbReference type="RefSeq" id="WP_053936005.1">
    <property type="nucleotide sequence ID" value="NZ_LAQT01000001.1"/>
</dbReference>
<dbReference type="CDD" id="cd14014">
    <property type="entry name" value="STKc_PknB_like"/>
    <property type="match status" value="1"/>
</dbReference>
<dbReference type="AlphaFoldDB" id="A0A0N1JTR1"/>